<reference evidence="3 4" key="1">
    <citation type="submission" date="2019-10" db="EMBL/GenBank/DDBJ databases">
        <authorList>
            <person name="Palmer J.M."/>
        </authorList>
    </citation>
    <scope>NUCLEOTIDE SEQUENCE [LARGE SCALE GENOMIC DNA]</scope>
    <source>
        <strain evidence="3 4">TWF696</strain>
    </source>
</reference>
<feature type="domain" description="DUF7918" evidence="2">
    <location>
        <begin position="6"/>
        <end position="217"/>
    </location>
</feature>
<dbReference type="PANTHER" id="PTHR36223">
    <property type="entry name" value="BETA-LACTAMASE-TYPE TRANSPEPTIDASE FOLD DOMAIN CONTAINING PROTEIN"/>
    <property type="match status" value="1"/>
</dbReference>
<evidence type="ECO:0000313" key="4">
    <source>
        <dbReference type="Proteomes" id="UP001375240"/>
    </source>
</evidence>
<proteinExistence type="predicted"/>
<protein>
    <recommendedName>
        <fullName evidence="2">DUF7918 domain-containing protein</fullName>
    </recommendedName>
</protein>
<accession>A0AAV9VD06</accession>
<dbReference type="Pfam" id="PF25534">
    <property type="entry name" value="DUF7918"/>
    <property type="match status" value="1"/>
</dbReference>
<organism evidence="3 4">
    <name type="scientific">Orbilia brochopaga</name>
    <dbReference type="NCBI Taxonomy" id="3140254"/>
    <lineage>
        <taxon>Eukaryota</taxon>
        <taxon>Fungi</taxon>
        <taxon>Dikarya</taxon>
        <taxon>Ascomycota</taxon>
        <taxon>Pezizomycotina</taxon>
        <taxon>Orbiliomycetes</taxon>
        <taxon>Orbiliales</taxon>
        <taxon>Orbiliaceae</taxon>
        <taxon>Orbilia</taxon>
    </lineage>
</organism>
<dbReference type="Proteomes" id="UP001375240">
    <property type="component" value="Unassembled WGS sequence"/>
</dbReference>
<dbReference type="InterPro" id="IPR057678">
    <property type="entry name" value="DUF7918"/>
</dbReference>
<name>A0AAV9VD06_9PEZI</name>
<evidence type="ECO:0000256" key="1">
    <source>
        <dbReference type="SAM" id="MobiDB-lite"/>
    </source>
</evidence>
<evidence type="ECO:0000259" key="2">
    <source>
        <dbReference type="Pfam" id="PF25534"/>
    </source>
</evidence>
<evidence type="ECO:0000313" key="3">
    <source>
        <dbReference type="EMBL" id="KAK6355471.1"/>
    </source>
</evidence>
<feature type="region of interest" description="Disordered" evidence="1">
    <location>
        <begin position="255"/>
        <end position="280"/>
    </location>
</feature>
<dbReference type="AlphaFoldDB" id="A0AAV9VD06"/>
<keyword evidence="4" id="KW-1185">Reference proteome</keyword>
<dbReference type="PANTHER" id="PTHR36223:SF1">
    <property type="entry name" value="TRANSCRIPTION ELONGATION FACTOR EAF N-TERMINAL DOMAIN-CONTAINING PROTEIN"/>
    <property type="match status" value="1"/>
</dbReference>
<sequence length="280" mass="32111">MPSYKGVSCDLYIDGSKAPEYDMTTDDRTCTVWVMAQEDKEFGFEIDVSGTSDNNHRLQFIADGQKLVSRVLMDGRIKTSEYCAEFRDENGAWMSRKMMFRKADLVEDDKEQTEDRTAIIDAVGSLQWNVWRVRSFKLYHGQPTVRKPFQAASSLKEKDIKGKAISHYTQLGDLVEQPTATSYKSELKDPKDSPYVVFIFKYASKAILQSKGYIPRSPSPERLDNDVESMSGLEMQQEIMRLRAEVKATRKRKIKEEHLEETGPEVIDLVDSPKKKGRKL</sequence>
<gene>
    <name evidence="3" type="ORF">TWF696_004568</name>
</gene>
<comment type="caution">
    <text evidence="3">The sequence shown here is derived from an EMBL/GenBank/DDBJ whole genome shotgun (WGS) entry which is preliminary data.</text>
</comment>
<dbReference type="EMBL" id="JAVHNQ010000002">
    <property type="protein sequence ID" value="KAK6355471.1"/>
    <property type="molecule type" value="Genomic_DNA"/>
</dbReference>